<keyword evidence="4" id="KW-0679">Respiratory chain</keyword>
<dbReference type="Pfam" id="PF13442">
    <property type="entry name" value="Cytochrome_CBB3"/>
    <property type="match status" value="1"/>
</dbReference>
<evidence type="ECO:0000256" key="7">
    <source>
        <dbReference type="ARBA" id="ARBA00023004"/>
    </source>
</evidence>
<evidence type="ECO:0000259" key="10">
    <source>
        <dbReference type="PROSITE" id="PS51007"/>
    </source>
</evidence>
<protein>
    <submittedName>
        <fullName evidence="11">Cytochrome c</fullName>
    </submittedName>
</protein>
<dbReference type="SUPFAM" id="SSF46626">
    <property type="entry name" value="Cytochrome c"/>
    <property type="match status" value="1"/>
</dbReference>
<evidence type="ECO:0000256" key="2">
    <source>
        <dbReference type="ARBA" id="ARBA00022448"/>
    </source>
</evidence>
<evidence type="ECO:0000256" key="8">
    <source>
        <dbReference type="PROSITE-ProRule" id="PRU00433"/>
    </source>
</evidence>
<keyword evidence="7 8" id="KW-0408">Iron</keyword>
<evidence type="ECO:0000313" key="12">
    <source>
        <dbReference type="Proteomes" id="UP001165583"/>
    </source>
</evidence>
<dbReference type="InterPro" id="IPR008168">
    <property type="entry name" value="Cyt_C_IC"/>
</dbReference>
<keyword evidence="12" id="KW-1185">Reference proteome</keyword>
<evidence type="ECO:0000256" key="6">
    <source>
        <dbReference type="ARBA" id="ARBA00022982"/>
    </source>
</evidence>
<organism evidence="11 12">
    <name type="scientific">Novosphingobium mangrovi</name>
    <name type="common">ex Huang et al. 2023</name>
    <dbReference type="NCBI Taxonomy" id="2976432"/>
    <lineage>
        <taxon>Bacteria</taxon>
        <taxon>Pseudomonadati</taxon>
        <taxon>Pseudomonadota</taxon>
        <taxon>Alphaproteobacteria</taxon>
        <taxon>Sphingomonadales</taxon>
        <taxon>Sphingomonadaceae</taxon>
        <taxon>Novosphingobium</taxon>
    </lineage>
</organism>
<sequence>MRTLAAGAILAAALATGAVVYAQSVHPPVSTSGAVHAGTVQDGRFADQMGPMGPMGRGGRGRGMFPRHHFAMMQGIPAPYDAMTNPLKPTPATLERGAAVYAQNCEMCHGKQGLGDGPAAAGLTPAPADLAWLSNMPIGQWDGFIYWTVAEGGAPFGSAMPAYKNSLSKDQIWAVTTYVEAHLPSEPK</sequence>
<comment type="caution">
    <text evidence="11">The sequence shown here is derived from an EMBL/GenBank/DDBJ whole genome shotgun (WGS) entry which is preliminary data.</text>
</comment>
<reference evidence="11" key="1">
    <citation type="submission" date="2022-09" db="EMBL/GenBank/DDBJ databases">
        <title>Novosphingobium sp. Nov., a polycyclic aromatic hydrocarbon-degrading bacterium isolated form mangrove sediments in HongKong.</title>
        <authorList>
            <person name="Hu Z."/>
        </authorList>
    </citation>
    <scope>NUCLEOTIDE SEQUENCE</scope>
    <source>
        <strain evidence="11">HK4-1</strain>
    </source>
</reference>
<accession>A0ABT2I3T3</accession>
<dbReference type="EMBL" id="JANZXA010000004">
    <property type="protein sequence ID" value="MCT2399469.1"/>
    <property type="molecule type" value="Genomic_DNA"/>
</dbReference>
<dbReference type="Gene3D" id="1.10.760.10">
    <property type="entry name" value="Cytochrome c-like domain"/>
    <property type="match status" value="1"/>
</dbReference>
<evidence type="ECO:0000313" key="11">
    <source>
        <dbReference type="EMBL" id="MCT2399469.1"/>
    </source>
</evidence>
<keyword evidence="2" id="KW-0813">Transport</keyword>
<proteinExistence type="predicted"/>
<dbReference type="Proteomes" id="UP001165583">
    <property type="component" value="Unassembled WGS sequence"/>
</dbReference>
<feature type="signal peptide" evidence="9">
    <location>
        <begin position="1"/>
        <end position="22"/>
    </location>
</feature>
<feature type="chain" id="PRO_5046349720" evidence="9">
    <location>
        <begin position="23"/>
        <end position="188"/>
    </location>
</feature>
<dbReference type="PROSITE" id="PS51007">
    <property type="entry name" value="CYTC"/>
    <property type="match status" value="1"/>
</dbReference>
<dbReference type="InterPro" id="IPR009056">
    <property type="entry name" value="Cyt_c-like_dom"/>
</dbReference>
<dbReference type="InterPro" id="IPR051459">
    <property type="entry name" value="Cytochrome_c-type_DH"/>
</dbReference>
<name>A0ABT2I3T3_9SPHN</name>
<dbReference type="PANTHER" id="PTHR35008">
    <property type="entry name" value="BLL4482 PROTEIN-RELATED"/>
    <property type="match status" value="1"/>
</dbReference>
<dbReference type="PANTHER" id="PTHR35008:SF8">
    <property type="entry name" value="ALCOHOL DEHYDROGENASE CYTOCHROME C SUBUNIT"/>
    <property type="match status" value="1"/>
</dbReference>
<feature type="domain" description="Cytochrome c" evidence="10">
    <location>
        <begin position="92"/>
        <end position="183"/>
    </location>
</feature>
<dbReference type="PRINTS" id="PR00605">
    <property type="entry name" value="CYTCHROMECIC"/>
</dbReference>
<evidence type="ECO:0000256" key="3">
    <source>
        <dbReference type="ARBA" id="ARBA00022617"/>
    </source>
</evidence>
<evidence type="ECO:0000256" key="9">
    <source>
        <dbReference type="SAM" id="SignalP"/>
    </source>
</evidence>
<keyword evidence="3 8" id="KW-0349">Heme</keyword>
<keyword evidence="9" id="KW-0732">Signal</keyword>
<evidence type="ECO:0000256" key="4">
    <source>
        <dbReference type="ARBA" id="ARBA00022660"/>
    </source>
</evidence>
<gene>
    <name evidence="11" type="ORF">NZK81_07900</name>
</gene>
<keyword evidence="6" id="KW-0249">Electron transport</keyword>
<dbReference type="RefSeq" id="WP_260045572.1">
    <property type="nucleotide sequence ID" value="NZ_JANZXA010000004.1"/>
</dbReference>
<comment type="cofactor">
    <cofactor evidence="1">
        <name>heme c</name>
        <dbReference type="ChEBI" id="CHEBI:61717"/>
    </cofactor>
</comment>
<keyword evidence="5 8" id="KW-0479">Metal-binding</keyword>
<evidence type="ECO:0000256" key="1">
    <source>
        <dbReference type="ARBA" id="ARBA00001926"/>
    </source>
</evidence>
<dbReference type="InterPro" id="IPR036909">
    <property type="entry name" value="Cyt_c-like_dom_sf"/>
</dbReference>
<evidence type="ECO:0000256" key="5">
    <source>
        <dbReference type="ARBA" id="ARBA00022723"/>
    </source>
</evidence>